<sequence length="297" mass="32778">MPPGKRIPVEFNDMRQPKGDHTSKLANLCGSIVRNPNYAPLQVEKWNDIPNQAKEMMWKYIKSKCRELSGQPEGGSCSSTVTTSILSSGAVVTIDVHAATNLFLSGHYYLNVSEGWTISVAPVNLHEPRLLAMAVVGCHFLEAEYDKCATTNASGAAFCHSATLILMALLPLRHALMLRFSSFGLLVFYCRATLWLRPSAFCASKAKGVGVGDGPWDIMKEFDDNILARAFDNFQICPIWLSNPTKMVSGCGHQKDAIDLLLKALGYLDFCARDVLDHIPQDIGVWVFKHVSNMGRN</sequence>
<dbReference type="InterPro" id="IPR022143">
    <property type="entry name" value="DUF3675"/>
</dbReference>
<accession>A0A834ZIG2</accession>
<proteinExistence type="predicted"/>
<dbReference type="InterPro" id="IPR033275">
    <property type="entry name" value="MARCH-like"/>
</dbReference>
<organism evidence="1 2">
    <name type="scientific">Tetracentron sinense</name>
    <name type="common">Spur-leaf</name>
    <dbReference type="NCBI Taxonomy" id="13715"/>
    <lineage>
        <taxon>Eukaryota</taxon>
        <taxon>Viridiplantae</taxon>
        <taxon>Streptophyta</taxon>
        <taxon>Embryophyta</taxon>
        <taxon>Tracheophyta</taxon>
        <taxon>Spermatophyta</taxon>
        <taxon>Magnoliopsida</taxon>
        <taxon>Trochodendrales</taxon>
        <taxon>Trochodendraceae</taxon>
        <taxon>Tetracentron</taxon>
    </lineage>
</organism>
<dbReference type="GO" id="GO:0016567">
    <property type="term" value="P:protein ubiquitination"/>
    <property type="evidence" value="ECO:0007669"/>
    <property type="project" value="TreeGrafter"/>
</dbReference>
<dbReference type="PANTHER" id="PTHR23012">
    <property type="entry name" value="RING/FYVE/PHD ZINC FINGER DOMAIN-CONTAINING"/>
    <property type="match status" value="1"/>
</dbReference>
<gene>
    <name evidence="1" type="ORF">HHK36_008125</name>
</gene>
<dbReference type="EMBL" id="JABCRI010000005">
    <property type="protein sequence ID" value="KAF8406045.1"/>
    <property type="molecule type" value="Genomic_DNA"/>
</dbReference>
<comment type="caution">
    <text evidence="1">The sequence shown here is derived from an EMBL/GenBank/DDBJ whole genome shotgun (WGS) entry which is preliminary data.</text>
</comment>
<dbReference type="AlphaFoldDB" id="A0A834ZIG2"/>
<dbReference type="Pfam" id="PF12428">
    <property type="entry name" value="DUF3675"/>
    <property type="match status" value="1"/>
</dbReference>
<reference evidence="1 2" key="1">
    <citation type="submission" date="2020-04" db="EMBL/GenBank/DDBJ databases">
        <title>Plant Genome Project.</title>
        <authorList>
            <person name="Zhang R.-G."/>
        </authorList>
    </citation>
    <scope>NUCLEOTIDE SEQUENCE [LARGE SCALE GENOMIC DNA]</scope>
    <source>
        <strain evidence="1">YNK0</strain>
        <tissue evidence="1">Leaf</tissue>
    </source>
</reference>
<protein>
    <submittedName>
        <fullName evidence="1">Uncharacterized protein</fullName>
    </submittedName>
</protein>
<dbReference type="GO" id="GO:0004842">
    <property type="term" value="F:ubiquitin-protein transferase activity"/>
    <property type="evidence" value="ECO:0007669"/>
    <property type="project" value="TreeGrafter"/>
</dbReference>
<name>A0A834ZIG2_TETSI</name>
<evidence type="ECO:0000313" key="2">
    <source>
        <dbReference type="Proteomes" id="UP000655225"/>
    </source>
</evidence>
<dbReference type="GO" id="GO:0016020">
    <property type="term" value="C:membrane"/>
    <property type="evidence" value="ECO:0007669"/>
    <property type="project" value="TreeGrafter"/>
</dbReference>
<keyword evidence="2" id="KW-1185">Reference proteome</keyword>
<dbReference type="Proteomes" id="UP000655225">
    <property type="component" value="Unassembled WGS sequence"/>
</dbReference>
<evidence type="ECO:0000313" key="1">
    <source>
        <dbReference type="EMBL" id="KAF8406045.1"/>
    </source>
</evidence>
<dbReference type="OrthoDB" id="1913335at2759"/>
<dbReference type="PANTHER" id="PTHR23012:SF215">
    <property type="entry name" value="RING_FYVE_PHD ZINC FINGER SUPERFAMILY PROTEIN"/>
    <property type="match status" value="1"/>
</dbReference>